<dbReference type="Proteomes" id="UP000261811">
    <property type="component" value="Unassembled WGS sequence"/>
</dbReference>
<evidence type="ECO:0000256" key="4">
    <source>
        <dbReference type="ARBA" id="ARBA00023136"/>
    </source>
</evidence>
<accession>A0A372JBX6</accession>
<dbReference type="Pfam" id="PF12698">
    <property type="entry name" value="ABC2_membrane_3"/>
    <property type="match status" value="1"/>
</dbReference>
<keyword evidence="3 5" id="KW-1133">Transmembrane helix</keyword>
<dbReference type="OrthoDB" id="9778589at2"/>
<dbReference type="PANTHER" id="PTHR43027:SF2">
    <property type="entry name" value="TRANSPORT PERMEASE PROTEIN"/>
    <property type="match status" value="1"/>
</dbReference>
<dbReference type="InterPro" id="IPR052902">
    <property type="entry name" value="ABC-2_transporter"/>
</dbReference>
<dbReference type="InterPro" id="IPR047817">
    <property type="entry name" value="ABC2_TM_bact-type"/>
</dbReference>
<gene>
    <name evidence="7" type="ORF">DZF91_35695</name>
</gene>
<evidence type="ECO:0000256" key="1">
    <source>
        <dbReference type="ARBA" id="ARBA00004141"/>
    </source>
</evidence>
<evidence type="ECO:0000256" key="2">
    <source>
        <dbReference type="ARBA" id="ARBA00022692"/>
    </source>
</evidence>
<keyword evidence="8" id="KW-1185">Reference proteome</keyword>
<organism evidence="7 8">
    <name type="scientific">Actinomadura logoneensis</name>
    <dbReference type="NCBI Taxonomy" id="2293572"/>
    <lineage>
        <taxon>Bacteria</taxon>
        <taxon>Bacillati</taxon>
        <taxon>Actinomycetota</taxon>
        <taxon>Actinomycetes</taxon>
        <taxon>Streptosporangiales</taxon>
        <taxon>Thermomonosporaceae</taxon>
        <taxon>Actinomadura</taxon>
    </lineage>
</organism>
<dbReference type="AlphaFoldDB" id="A0A372JBX6"/>
<feature type="transmembrane region" description="Helical" evidence="5">
    <location>
        <begin position="331"/>
        <end position="353"/>
    </location>
</feature>
<comment type="subcellular location">
    <subcellularLocation>
        <location evidence="1">Membrane</location>
        <topology evidence="1">Multi-pass membrane protein</topology>
    </subcellularLocation>
</comment>
<dbReference type="PROSITE" id="PS51012">
    <property type="entry name" value="ABC_TM2"/>
    <property type="match status" value="1"/>
</dbReference>
<evidence type="ECO:0000256" key="3">
    <source>
        <dbReference type="ARBA" id="ARBA00022989"/>
    </source>
</evidence>
<keyword evidence="2 5" id="KW-0812">Transmembrane</keyword>
<proteinExistence type="predicted"/>
<evidence type="ECO:0000313" key="7">
    <source>
        <dbReference type="EMBL" id="RFU36898.1"/>
    </source>
</evidence>
<evidence type="ECO:0000313" key="8">
    <source>
        <dbReference type="Proteomes" id="UP000261811"/>
    </source>
</evidence>
<name>A0A372JBX6_9ACTN</name>
<dbReference type="PANTHER" id="PTHR43027">
    <property type="entry name" value="DOXORUBICIN RESISTANCE ABC TRANSPORTER PERMEASE PROTEIN DRRC-RELATED"/>
    <property type="match status" value="1"/>
</dbReference>
<protein>
    <submittedName>
        <fullName evidence="7">ABC transporter permease</fullName>
    </submittedName>
</protein>
<dbReference type="RefSeq" id="WP_117361448.1">
    <property type="nucleotide sequence ID" value="NZ_QURH01001025.1"/>
</dbReference>
<sequence length="358" mass="38338">MSTFESFKSLSRALFLGFRRDRGALFFTILFPLLFLVIFGGVFGKQSTGKVEIVEIGAVPVLDQAIAHDPSGDLRKTVKTTRNDDRAAALKKVGKGDADAAVEQSGGRIVIHYSGADQVKSGVVQSVVQQVANSANLAATGRPPTYTVAGQQVEDKSIKGINFFTPSLLGWALASAGMFGASQTLVLWRTKGLLRRLQLAPVPIPTVFGARVVVSLGIALGQLAVFLLVAQLPFFGLKLQNAWWMSIPLVICGVLTFLALGMLVGAWAKTQETAQTVTQLIVLPMAFLGGSFFPLDYAPKWMQVLSYIFPLRYLNEGMLNVMARGLGPASALPQMGILLGIAIVAGAIAARLFRWDAA</sequence>
<feature type="domain" description="ABC transmembrane type-2" evidence="6">
    <location>
        <begin position="121"/>
        <end position="356"/>
    </location>
</feature>
<feature type="transmembrane region" description="Helical" evidence="5">
    <location>
        <begin position="208"/>
        <end position="230"/>
    </location>
</feature>
<evidence type="ECO:0000259" key="6">
    <source>
        <dbReference type="PROSITE" id="PS51012"/>
    </source>
</evidence>
<keyword evidence="4 5" id="KW-0472">Membrane</keyword>
<dbReference type="EMBL" id="QURH01001025">
    <property type="protein sequence ID" value="RFU36898.1"/>
    <property type="molecule type" value="Genomic_DNA"/>
</dbReference>
<dbReference type="GO" id="GO:0016020">
    <property type="term" value="C:membrane"/>
    <property type="evidence" value="ECO:0007669"/>
    <property type="project" value="UniProtKB-SubCell"/>
</dbReference>
<dbReference type="GO" id="GO:0140359">
    <property type="term" value="F:ABC-type transporter activity"/>
    <property type="evidence" value="ECO:0007669"/>
    <property type="project" value="InterPro"/>
</dbReference>
<dbReference type="InterPro" id="IPR013525">
    <property type="entry name" value="ABC2_TM"/>
</dbReference>
<evidence type="ECO:0000256" key="5">
    <source>
        <dbReference type="SAM" id="Phobius"/>
    </source>
</evidence>
<comment type="caution">
    <text evidence="7">The sequence shown here is derived from an EMBL/GenBank/DDBJ whole genome shotgun (WGS) entry which is preliminary data.</text>
</comment>
<feature type="transmembrane region" description="Helical" evidence="5">
    <location>
        <begin position="242"/>
        <end position="264"/>
    </location>
</feature>
<feature type="transmembrane region" description="Helical" evidence="5">
    <location>
        <begin position="276"/>
        <end position="295"/>
    </location>
</feature>
<reference evidence="7 8" key="1">
    <citation type="submission" date="2018-08" db="EMBL/GenBank/DDBJ databases">
        <title>Actinomadura jelena sp. nov., a novel Actinomycete isolated from soil in Chad.</title>
        <authorList>
            <person name="Shi L."/>
        </authorList>
    </citation>
    <scope>NUCLEOTIDE SEQUENCE [LARGE SCALE GENOMIC DNA]</scope>
    <source>
        <strain evidence="7 8">NEAU-G17</strain>
    </source>
</reference>